<dbReference type="OrthoDB" id="2689303at2759"/>
<keyword evidence="3" id="KW-1185">Reference proteome</keyword>
<feature type="compositionally biased region" description="Basic and acidic residues" evidence="1">
    <location>
        <begin position="261"/>
        <end position="271"/>
    </location>
</feature>
<evidence type="ECO:0000313" key="3">
    <source>
        <dbReference type="Proteomes" id="UP000054018"/>
    </source>
</evidence>
<feature type="compositionally biased region" description="Basic and acidic residues" evidence="1">
    <location>
        <begin position="144"/>
        <end position="154"/>
    </location>
</feature>
<reference evidence="2 3" key="1">
    <citation type="submission" date="2014-04" db="EMBL/GenBank/DDBJ databases">
        <authorList>
            <consortium name="DOE Joint Genome Institute"/>
            <person name="Kuo A."/>
            <person name="Kohler A."/>
            <person name="Costa M.D."/>
            <person name="Nagy L.G."/>
            <person name="Floudas D."/>
            <person name="Copeland A."/>
            <person name="Barry K.W."/>
            <person name="Cichocki N."/>
            <person name="Veneault-Fourrey C."/>
            <person name="LaButti K."/>
            <person name="Lindquist E.A."/>
            <person name="Lipzen A."/>
            <person name="Lundell T."/>
            <person name="Morin E."/>
            <person name="Murat C."/>
            <person name="Sun H."/>
            <person name="Tunlid A."/>
            <person name="Henrissat B."/>
            <person name="Grigoriev I.V."/>
            <person name="Hibbett D.S."/>
            <person name="Martin F."/>
            <person name="Nordberg H.P."/>
            <person name="Cantor M.N."/>
            <person name="Hua S.X."/>
        </authorList>
    </citation>
    <scope>NUCLEOTIDE SEQUENCE [LARGE SCALE GENOMIC DNA]</scope>
    <source>
        <strain evidence="2 3">441</strain>
    </source>
</reference>
<feature type="compositionally biased region" description="Polar residues" evidence="1">
    <location>
        <begin position="1"/>
        <end position="20"/>
    </location>
</feature>
<name>A0A0C9YI04_9AGAM</name>
<proteinExistence type="predicted"/>
<feature type="region of interest" description="Disordered" evidence="1">
    <location>
        <begin position="144"/>
        <end position="287"/>
    </location>
</feature>
<feature type="region of interest" description="Disordered" evidence="1">
    <location>
        <begin position="1"/>
        <end position="58"/>
    </location>
</feature>
<sequence length="587" mass="63684">MSAPVTTAISPQRTHPSNATAHPGAIILGAKVKRQTKSQVQVDNKRVEEEEKTRKRAEMEGVERLAAIEMDMEEKATELASKKMKPVWPARKGKVAEDACVLASKTAGDINVDSQPDESTKKPTDGIQLSKISLKDVVTHAKAEMMHGQRKEKNVPISVKSTRVVPDGKTSQSSKKLASGTQVRSWIADVVDSSNNAATGGSKSSPSSYRDTPPSTVLTSAVSKDTAHMEVTSIISDSEDDTCERQQKAKEVDPVSDSEPEMFRAADDRRSSRGASEVTSADSADMDDAVLAEKSSMKKEHETSVGITRSSIPLSKKVKLEVAGDLDNKVSVSQGPHKTKPRSKYSNSDLPIPVDYRWTNCFLDTATLWAGSQPNIWTIPEDAMVTTFQAIFNAVYPDVVYTVKNHSSQAVFTVASQCLAEWRSGFGSTALAMVIDLFSKIDEQPHDEVSDALDIPALHTQELLEGYQMDGVIALATAALEHAFSFVRDDIINVKSIIEHMETNGGKLEIRLPKTLNKATGRETSGPYMFSVSNWGEETASYKISIASRGDENTIDVIASAQTLLKKSTAPRASVGTPADVDRCVLL</sequence>
<dbReference type="AlphaFoldDB" id="A0A0C9YI04"/>
<protein>
    <submittedName>
        <fullName evidence="2">Uncharacterized protein</fullName>
    </submittedName>
</protein>
<reference evidence="3" key="2">
    <citation type="submission" date="2015-01" db="EMBL/GenBank/DDBJ databases">
        <title>Evolutionary Origins and Diversification of the Mycorrhizal Mutualists.</title>
        <authorList>
            <consortium name="DOE Joint Genome Institute"/>
            <consortium name="Mycorrhizal Genomics Consortium"/>
            <person name="Kohler A."/>
            <person name="Kuo A."/>
            <person name="Nagy L.G."/>
            <person name="Floudas D."/>
            <person name="Copeland A."/>
            <person name="Barry K.W."/>
            <person name="Cichocki N."/>
            <person name="Veneault-Fourrey C."/>
            <person name="LaButti K."/>
            <person name="Lindquist E.A."/>
            <person name="Lipzen A."/>
            <person name="Lundell T."/>
            <person name="Morin E."/>
            <person name="Murat C."/>
            <person name="Riley R."/>
            <person name="Ohm R."/>
            <person name="Sun H."/>
            <person name="Tunlid A."/>
            <person name="Henrissat B."/>
            <person name="Grigoriev I.V."/>
            <person name="Hibbett D.S."/>
            <person name="Martin F."/>
        </authorList>
    </citation>
    <scope>NUCLEOTIDE SEQUENCE [LARGE SCALE GENOMIC DNA]</scope>
    <source>
        <strain evidence="3">441</strain>
    </source>
</reference>
<feature type="compositionally biased region" description="Polar residues" evidence="1">
    <location>
        <begin position="192"/>
        <end position="223"/>
    </location>
</feature>
<feature type="compositionally biased region" description="Basic and acidic residues" evidence="1">
    <location>
        <begin position="43"/>
        <end position="58"/>
    </location>
</feature>
<feature type="compositionally biased region" description="Basic and acidic residues" evidence="1">
    <location>
        <begin position="243"/>
        <end position="253"/>
    </location>
</feature>
<dbReference type="HOGENOM" id="CLU_023634_0_0_1"/>
<evidence type="ECO:0000256" key="1">
    <source>
        <dbReference type="SAM" id="MobiDB-lite"/>
    </source>
</evidence>
<organism evidence="2 3">
    <name type="scientific">Pisolithus microcarpus 441</name>
    <dbReference type="NCBI Taxonomy" id="765257"/>
    <lineage>
        <taxon>Eukaryota</taxon>
        <taxon>Fungi</taxon>
        <taxon>Dikarya</taxon>
        <taxon>Basidiomycota</taxon>
        <taxon>Agaricomycotina</taxon>
        <taxon>Agaricomycetes</taxon>
        <taxon>Agaricomycetidae</taxon>
        <taxon>Boletales</taxon>
        <taxon>Sclerodermatineae</taxon>
        <taxon>Pisolithaceae</taxon>
        <taxon>Pisolithus</taxon>
    </lineage>
</organism>
<accession>A0A0C9YI04</accession>
<feature type="compositionally biased region" description="Polar residues" evidence="1">
    <location>
        <begin position="169"/>
        <end position="184"/>
    </location>
</feature>
<dbReference type="EMBL" id="KN833997">
    <property type="protein sequence ID" value="KIK13424.1"/>
    <property type="molecule type" value="Genomic_DNA"/>
</dbReference>
<evidence type="ECO:0000313" key="2">
    <source>
        <dbReference type="EMBL" id="KIK13424.1"/>
    </source>
</evidence>
<dbReference type="Proteomes" id="UP000054018">
    <property type="component" value="Unassembled WGS sequence"/>
</dbReference>
<gene>
    <name evidence="2" type="ORF">PISMIDRAFT_18014</name>
</gene>